<sequence length="178" mass="20698">MENYRCIGKKCDKKKTCGHYNVKHDSFHKIIKEDLSDICLPNYRLYDCNTDKSFRVYSCKKEYEELFKFYDYECEGENCKYQKPYRGITIEHQSCIECKLGDNITCEDPNHPTNKILKLMFDCIMAEQKAFDDAGITEGTVTYTCPICGGQAVANRYKHGDRYHGLGSGCKTCDRWHS</sequence>
<comment type="caution">
    <text evidence="1">The sequence shown here is derived from an EMBL/GenBank/DDBJ whole genome shotgun (WGS) entry which is preliminary data.</text>
</comment>
<gene>
    <name evidence="1" type="ORF">CNEO2_1120007</name>
</gene>
<dbReference type="Proteomes" id="UP001189143">
    <property type="component" value="Unassembled WGS sequence"/>
</dbReference>
<dbReference type="EMBL" id="CAMTCP010000014">
    <property type="protein sequence ID" value="CAI3539899.1"/>
    <property type="molecule type" value="Genomic_DNA"/>
</dbReference>
<accession>A0AAD2DBE2</accession>
<organism evidence="1 2">
    <name type="scientific">Clostridium neonatale</name>
    <dbReference type="NCBI Taxonomy" id="137838"/>
    <lineage>
        <taxon>Bacteria</taxon>
        <taxon>Bacillati</taxon>
        <taxon>Bacillota</taxon>
        <taxon>Clostridia</taxon>
        <taxon>Eubacteriales</taxon>
        <taxon>Clostridiaceae</taxon>
        <taxon>Clostridium</taxon>
    </lineage>
</organism>
<proteinExistence type="predicted"/>
<name>A0AAD2DBE2_9CLOT</name>
<evidence type="ECO:0000313" key="2">
    <source>
        <dbReference type="Proteomes" id="UP001189143"/>
    </source>
</evidence>
<dbReference type="AlphaFoldDB" id="A0AAD2DBE2"/>
<dbReference type="RefSeq" id="WP_125149980.1">
    <property type="nucleotide sequence ID" value="NZ_CAKJVF010000028.1"/>
</dbReference>
<protein>
    <submittedName>
        <fullName evidence="1">Uncharacterized protein</fullName>
    </submittedName>
</protein>
<reference evidence="1" key="1">
    <citation type="submission" date="2022-10" db="EMBL/GenBank/DDBJ databases">
        <authorList>
            <person name="Aires J."/>
            <person name="Mesa V."/>
        </authorList>
    </citation>
    <scope>NUCLEOTIDE SEQUENCE</scope>
    <source>
        <strain evidence="1">Clostridium neonatale JD116</strain>
    </source>
</reference>
<evidence type="ECO:0000313" key="1">
    <source>
        <dbReference type="EMBL" id="CAI3539899.1"/>
    </source>
</evidence>